<proteinExistence type="predicted"/>
<sequence length="1530" mass="169999">LYPPFEATAATVLWQLFSMAERLHGGDGLHCLTDFLIPAERAPQHLQQEACARYTGYIFFHEGWPLCIHEKVAVQLASLHGVRLRPGDFYLQVTSVRKQSARLFLKCLSWLGRGSEEVSVPEAMYSCIFTGEFLEWVNEERNSIPLQHCLLTSGSAVYRTPWSNVTDPIFVPQLPPSSAWEDLAPAPATANPCLRGSTPSSDTPTLPCCSGHPGSDQPSHPPYLKRAEWERPRAVSGSSDRGLVGVGLLEWSPGKPPGSPKGPGGWLHTLDKKDSPQAVTFHGDAGSPSSRRQPPRDQASMEARRWFRKSYMEALRNPMPLGSSSEESLWDEACSSQTKGSGAEASPTQKERRSPSQESSPGATGRTLPRRSRSWDRSLRSSQSDDRRASHHSVSARPWGLLGGQAAGTRNAGSSGPSCATAESPSCNKEEADVNTNGSSFCGQDALAELLCLEAKGWLPSTGDPPDQVPRQVLEVNQELLQSGVVSLPGTRDRQGRAAVQVCTRGPLWSSKHASSAELTRLLKYLHGIPRASEAKREPAAPGCTDESPAGGPNTSPPMIHSVMLLVEKESAFRPDKDAKVQCELVGSLKALHKLIDSAQLAIDLGGSFPYNHSDWICFRRLEPFTTNCEEAIVFLQSSVCSLNTHRTPSTAQEVMESISKHKATMKHVLEDALLVALRLEGGTVLARLRREEPGASEDCQDTIEATSRLYHQVDEEVHRLVLASNQCLQELESLREWRMLQEGAEQQRCQKGLQLTEENNPRDTEDTVQDFKRRLSAAAGRAKRREGELAGWASLERLEPLGPELAAERLKSCPQEAVGVAVESVPRASTAMPGVGGQEVLGPWLPLGLWCQQIQLYSQEALPEATLGPGAPTLGWSPLKCELAQGAEGRHHELPWIPLADFKGQAGEQAPLLPSFPGQAALCGQEDKHLSPGVPAPDCRSTCPCEPIQTPAAHPRKHPLKKVTKKTQSFEILQPDSGPKDSRRPGHTGVVIKGLEVTSTMVLDKPPPRPPGRSPLFTWNQSLFSPSRIQSSEEDRSWQAGSRLQHIMAEMISTEREYVRSLAYVIDNYFPEMERVDLPQDLPGKRGVIFGNLEKLRDFHCQHFLRELECCWHCLWAMGRSFLRHEEQFGMYALYSKNKPRSDALLCSHGNSFFKDKQWALGDRMDLASYLLKPVQQLGKYALLLQDLARKASRCPTHEQELGELRTAVDVVRFQLRHGNDLLAVDAVRGVLHPQVDLKEQGQLQCQDELIVCCGRKKCLRHMFLFDELILFSKTKKVDGGHDVYMYKQSFKTTEIRMTENVRDSGLRFEIWFRRRHKSQDTYVLQASSAEVKAAWTAAIRKILWWQALQNRELRMQEMLSMGMGNKPFVDIKPSDAAISDRAIDYIMQGPGSQTRVSVAVPSRDCLTRFKRPHSTILDSSSSSSSSSQTYSALGPLTLQASTSPACCPWPPDISTCIEEDELEMGSQPSTREWRLCWSSTCPSPQWHVWVGEPVHMFVSLDFIYFQKFSNKLELFLKNAKLPFAPKMK</sequence>
<dbReference type="InterPro" id="IPR001849">
    <property type="entry name" value="PH_domain"/>
</dbReference>
<reference evidence="4" key="3">
    <citation type="submission" date="2025-09" db="UniProtKB">
        <authorList>
            <consortium name="Ensembl"/>
        </authorList>
    </citation>
    <scope>IDENTIFICATION</scope>
    <source>
        <strain evidence="4">Thoroughbred</strain>
    </source>
</reference>
<gene>
    <name evidence="4" type="primary">PLEKHG4B</name>
</gene>
<dbReference type="GO" id="GO:0009925">
    <property type="term" value="C:basal plasma membrane"/>
    <property type="evidence" value="ECO:0007669"/>
    <property type="project" value="Ensembl"/>
</dbReference>
<dbReference type="Proteomes" id="UP000002281">
    <property type="component" value="Chromosome 21"/>
</dbReference>
<evidence type="ECO:0000256" key="1">
    <source>
        <dbReference type="SAM" id="MobiDB-lite"/>
    </source>
</evidence>
<dbReference type="PaxDb" id="9796-ENSECAP00000005419"/>
<name>F7DIS5_HORSE</name>
<evidence type="ECO:0000313" key="4">
    <source>
        <dbReference type="Ensembl" id="ENSECAP00000005419.4"/>
    </source>
</evidence>
<evidence type="ECO:0000259" key="3">
    <source>
        <dbReference type="PROSITE" id="PS50010"/>
    </source>
</evidence>
<dbReference type="Pfam" id="PF00621">
    <property type="entry name" value="RhoGEF"/>
    <property type="match status" value="1"/>
</dbReference>
<dbReference type="GO" id="GO:0098609">
    <property type="term" value="P:cell-cell adhesion"/>
    <property type="evidence" value="ECO:0007669"/>
    <property type="project" value="Ensembl"/>
</dbReference>
<dbReference type="Pfam" id="PF22697">
    <property type="entry name" value="SOS1_NGEF_PH"/>
    <property type="match status" value="1"/>
</dbReference>
<dbReference type="SMART" id="SM00233">
    <property type="entry name" value="PH"/>
    <property type="match status" value="1"/>
</dbReference>
<feature type="domain" description="PH" evidence="2">
    <location>
        <begin position="1238"/>
        <end position="1346"/>
    </location>
</feature>
<feature type="domain" description="DH" evidence="3">
    <location>
        <begin position="1044"/>
        <end position="1223"/>
    </location>
</feature>
<dbReference type="Gene3D" id="2.30.29.30">
    <property type="entry name" value="Pleckstrin-homology domain (PH domain)/Phosphotyrosine-binding domain (PTB)"/>
    <property type="match status" value="1"/>
</dbReference>
<dbReference type="CDD" id="cd13242">
    <property type="entry name" value="PH_puratrophin-1"/>
    <property type="match status" value="1"/>
</dbReference>
<dbReference type="HOGENOM" id="CLU_053986_0_0_1"/>
<dbReference type="GO" id="GO:0005911">
    <property type="term" value="C:cell-cell junction"/>
    <property type="evidence" value="ECO:0007669"/>
    <property type="project" value="Ensembl"/>
</dbReference>
<feature type="compositionally biased region" description="Basic and acidic residues" evidence="1">
    <location>
        <begin position="373"/>
        <end position="388"/>
    </location>
</feature>
<feature type="region of interest" description="Disordered" evidence="1">
    <location>
        <begin position="191"/>
        <end position="223"/>
    </location>
</feature>
<dbReference type="PROSITE" id="PS50003">
    <property type="entry name" value="PH_DOMAIN"/>
    <property type="match status" value="1"/>
</dbReference>
<dbReference type="GeneTree" id="ENSGT00940000162507"/>
<dbReference type="InterPro" id="IPR052231">
    <property type="entry name" value="Rho_GEF_signaling-related"/>
</dbReference>
<dbReference type="GO" id="GO:0005634">
    <property type="term" value="C:nucleus"/>
    <property type="evidence" value="ECO:0007669"/>
    <property type="project" value="Ensembl"/>
</dbReference>
<feature type="region of interest" description="Disordered" evidence="1">
    <location>
        <begin position="533"/>
        <end position="557"/>
    </location>
</feature>
<dbReference type="SUPFAM" id="SSF50729">
    <property type="entry name" value="PH domain-like"/>
    <property type="match status" value="1"/>
</dbReference>
<dbReference type="InterPro" id="IPR000219">
    <property type="entry name" value="DH_dom"/>
</dbReference>
<dbReference type="PROSITE" id="PS50010">
    <property type="entry name" value="DH_2"/>
    <property type="match status" value="1"/>
</dbReference>
<dbReference type="GO" id="GO:0005085">
    <property type="term" value="F:guanyl-nucleotide exchange factor activity"/>
    <property type="evidence" value="ECO:0007669"/>
    <property type="project" value="Ensembl"/>
</dbReference>
<dbReference type="SMART" id="SM00325">
    <property type="entry name" value="RhoGEF"/>
    <property type="match status" value="1"/>
</dbReference>
<dbReference type="PANTHER" id="PTHR45845">
    <property type="entry name" value="RHO GUANINE NUCLEOTIDE EXCHANGE FACTOR-RELATED"/>
    <property type="match status" value="1"/>
</dbReference>
<dbReference type="GO" id="GO:0005737">
    <property type="term" value="C:cytoplasm"/>
    <property type="evidence" value="ECO:0007669"/>
    <property type="project" value="Ensembl"/>
</dbReference>
<reference evidence="4" key="2">
    <citation type="submission" date="2025-08" db="UniProtKB">
        <authorList>
            <consortium name="Ensembl"/>
        </authorList>
    </citation>
    <scope>IDENTIFICATION</scope>
    <source>
        <strain evidence="4">Thoroughbred</strain>
    </source>
</reference>
<dbReference type="InterPro" id="IPR035899">
    <property type="entry name" value="DBL_dom_sf"/>
</dbReference>
<evidence type="ECO:0000313" key="5">
    <source>
        <dbReference type="Proteomes" id="UP000002281"/>
    </source>
</evidence>
<keyword evidence="5" id="KW-1185">Reference proteome</keyword>
<dbReference type="InterPro" id="IPR055251">
    <property type="entry name" value="SOS1_NGEF_PH"/>
</dbReference>
<dbReference type="Bgee" id="ENSECAG00000002249">
    <property type="expression patterns" value="Expressed in retina and 2 other cell types or tissues"/>
</dbReference>
<dbReference type="InterPro" id="IPR011993">
    <property type="entry name" value="PH-like_dom_sf"/>
</dbReference>
<dbReference type="Gene3D" id="1.20.900.10">
    <property type="entry name" value="Dbl homology (DH) domain"/>
    <property type="match status" value="1"/>
</dbReference>
<dbReference type="Ensembl" id="ENSECAT00000007426.4">
    <property type="protein sequence ID" value="ENSECAP00000005419.4"/>
    <property type="gene ID" value="ENSECAG00000002249.4"/>
</dbReference>
<dbReference type="STRING" id="9796.ENSECAP00000005419"/>
<dbReference type="AlphaFoldDB" id="F7DIS5"/>
<reference evidence="4 5" key="1">
    <citation type="journal article" date="2009" name="Science">
        <title>Genome sequence, comparative analysis, and population genetics of the domestic horse.</title>
        <authorList>
            <consortium name="Broad Institute Genome Sequencing Platform"/>
            <consortium name="Broad Institute Whole Genome Assembly Team"/>
            <person name="Wade C.M."/>
            <person name="Giulotto E."/>
            <person name="Sigurdsson S."/>
            <person name="Zoli M."/>
            <person name="Gnerre S."/>
            <person name="Imsland F."/>
            <person name="Lear T.L."/>
            <person name="Adelson D.L."/>
            <person name="Bailey E."/>
            <person name="Bellone R.R."/>
            <person name="Bloecker H."/>
            <person name="Distl O."/>
            <person name="Edgar R.C."/>
            <person name="Garber M."/>
            <person name="Leeb T."/>
            <person name="Mauceli E."/>
            <person name="MacLeod J.N."/>
            <person name="Penedo M.C.T."/>
            <person name="Raison J.M."/>
            <person name="Sharpe T."/>
            <person name="Vogel J."/>
            <person name="Andersson L."/>
            <person name="Antczak D.F."/>
            <person name="Biagi T."/>
            <person name="Binns M.M."/>
            <person name="Chowdhary B.P."/>
            <person name="Coleman S.J."/>
            <person name="Della Valle G."/>
            <person name="Fryc S."/>
            <person name="Guerin G."/>
            <person name="Hasegawa T."/>
            <person name="Hill E.W."/>
            <person name="Jurka J."/>
            <person name="Kiialainen A."/>
            <person name="Lindgren G."/>
            <person name="Liu J."/>
            <person name="Magnani E."/>
            <person name="Mickelson J.R."/>
            <person name="Murray J."/>
            <person name="Nergadze S.G."/>
            <person name="Onofrio R."/>
            <person name="Pedroni S."/>
            <person name="Piras M.F."/>
            <person name="Raudsepp T."/>
            <person name="Rocchi M."/>
            <person name="Roeed K.H."/>
            <person name="Ryder O.A."/>
            <person name="Searle S."/>
            <person name="Skow L."/>
            <person name="Swinburne J.E."/>
            <person name="Syvaenen A.C."/>
            <person name="Tozaki T."/>
            <person name="Valberg S.J."/>
            <person name="Vaudin M."/>
            <person name="White J.R."/>
            <person name="Zody M.C."/>
            <person name="Lander E.S."/>
            <person name="Lindblad-Toh K."/>
        </authorList>
    </citation>
    <scope>NUCLEOTIDE SEQUENCE [LARGE SCALE GENOMIC DNA]</scope>
    <source>
        <strain evidence="4 5">Thoroughbred</strain>
    </source>
</reference>
<accession>F7DIS5</accession>
<evidence type="ECO:0000259" key="2">
    <source>
        <dbReference type="PROSITE" id="PS50003"/>
    </source>
</evidence>
<feature type="region of interest" description="Disordered" evidence="1">
    <location>
        <begin position="318"/>
        <end position="431"/>
    </location>
</feature>
<feature type="region of interest" description="Disordered" evidence="1">
    <location>
        <begin position="246"/>
        <end position="302"/>
    </location>
</feature>
<protein>
    <submittedName>
        <fullName evidence="4">Pleckstrin homology and RhoGEF domain containing G4B</fullName>
    </submittedName>
</protein>
<dbReference type="InParanoid" id="F7DIS5"/>
<dbReference type="CDD" id="cd00160">
    <property type="entry name" value="RhoGEF"/>
    <property type="match status" value="1"/>
</dbReference>
<dbReference type="SUPFAM" id="SSF48065">
    <property type="entry name" value="DBL homology domain (DH-domain)"/>
    <property type="match status" value="1"/>
</dbReference>
<feature type="compositionally biased region" description="Polar residues" evidence="1">
    <location>
        <begin position="411"/>
        <end position="427"/>
    </location>
</feature>
<dbReference type="PANTHER" id="PTHR45845:SF1">
    <property type="entry name" value="PLECKSTRIN HOMOLOGY AND RHOGEF DOMAIN CONTAINING G4B"/>
    <property type="match status" value="1"/>
</dbReference>
<organism evidence="4 5">
    <name type="scientific">Equus caballus</name>
    <name type="common">Horse</name>
    <dbReference type="NCBI Taxonomy" id="9796"/>
    <lineage>
        <taxon>Eukaryota</taxon>
        <taxon>Metazoa</taxon>
        <taxon>Chordata</taxon>
        <taxon>Craniata</taxon>
        <taxon>Vertebrata</taxon>
        <taxon>Euteleostomi</taxon>
        <taxon>Mammalia</taxon>
        <taxon>Eutheria</taxon>
        <taxon>Laurasiatheria</taxon>
        <taxon>Perissodactyla</taxon>
        <taxon>Equidae</taxon>
        <taxon>Equus</taxon>
    </lineage>
</organism>